<dbReference type="Proteomes" id="UP000320421">
    <property type="component" value="Chromosome"/>
</dbReference>
<protein>
    <recommendedName>
        <fullName evidence="3">Glycosyl hydrolases family 43</fullName>
    </recommendedName>
</protein>
<dbReference type="EMBL" id="CP036266">
    <property type="protein sequence ID" value="QDT20112.1"/>
    <property type="molecule type" value="Genomic_DNA"/>
</dbReference>
<accession>A0A517PL75</accession>
<organism evidence="1 2">
    <name type="scientific">Gimesia chilikensis</name>
    <dbReference type="NCBI Taxonomy" id="2605989"/>
    <lineage>
        <taxon>Bacteria</taxon>
        <taxon>Pseudomonadati</taxon>
        <taxon>Planctomycetota</taxon>
        <taxon>Planctomycetia</taxon>
        <taxon>Planctomycetales</taxon>
        <taxon>Planctomycetaceae</taxon>
        <taxon>Gimesia</taxon>
    </lineage>
</organism>
<dbReference type="SUPFAM" id="SSF75005">
    <property type="entry name" value="Arabinanase/levansucrase/invertase"/>
    <property type="match status" value="2"/>
</dbReference>
<proteinExistence type="predicted"/>
<keyword evidence="2" id="KW-1185">Reference proteome</keyword>
<evidence type="ECO:0008006" key="3">
    <source>
        <dbReference type="Google" id="ProtNLM"/>
    </source>
</evidence>
<dbReference type="InterPro" id="IPR023296">
    <property type="entry name" value="Glyco_hydro_beta-prop_sf"/>
</dbReference>
<name>A0A517PL75_9PLAN</name>
<evidence type="ECO:0000313" key="2">
    <source>
        <dbReference type="Proteomes" id="UP000320421"/>
    </source>
</evidence>
<dbReference type="Gene3D" id="2.115.10.20">
    <property type="entry name" value="Glycosyl hydrolase domain, family 43"/>
    <property type="match status" value="2"/>
</dbReference>
<sequence length="552" mass="61225">MNVLEHERTSMHAPHSRQLSGLLACSLILVCIVTLNGQLAAQTPGLVSVDRGPAVEEAVFFSFDDHAIPWRHNLALTPQTAKKHPANPVLRRGPEGAPDHGHAILYGSVLYLDGKFRMWYLGMFETAIKSGQAPGWWRPMCYAESDDGIHWTKPKLNLVEFNGNKQNNICLIKSQVPSLAKVNDFLTVLYDANDPDPQRRYKCAYIAHPPFADVRGGRSQIGPDERRWGAFICATSADGLTWNVVGDRPMNAGGERFEVSSLYRYGNFYYASGQLISPWTWRMDGSKIGRVMLTYRSPDFEHWSGAKALSFARPGQLTATPVPGQQTHMGAGIWNRGNVLVGLYGMWQDAPEKPKDGRYWNTGVSVDLGLIVSDDGVHFREPVPDHPVIARGQKGEWDDIALLQGHAFVNKGDQTMIWYSHWDTGGKLKNMEIGLATLRRDGFGYLSRKLEKNAAHFVTAPFTTEGKLQLSVNLEGVSQDRPLTVELLDEFDRPLPGYSGDQAAQVTQPGTRTPVVFPGQQNSTLPAGKPLGLRVTFPDSEEVKVYALYVGQ</sequence>
<dbReference type="AlphaFoldDB" id="A0A517PL75"/>
<gene>
    <name evidence="1" type="ORF">HG66A1_18970</name>
</gene>
<reference evidence="1 2" key="1">
    <citation type="submission" date="2019-02" db="EMBL/GenBank/DDBJ databases">
        <title>Deep-cultivation of Planctomycetes and their phenomic and genomic characterization uncovers novel biology.</title>
        <authorList>
            <person name="Wiegand S."/>
            <person name="Jogler M."/>
            <person name="Boedeker C."/>
            <person name="Pinto D."/>
            <person name="Vollmers J."/>
            <person name="Rivas-Marin E."/>
            <person name="Kohn T."/>
            <person name="Peeters S.H."/>
            <person name="Heuer A."/>
            <person name="Rast P."/>
            <person name="Oberbeckmann S."/>
            <person name="Bunk B."/>
            <person name="Jeske O."/>
            <person name="Meyerdierks A."/>
            <person name="Storesund J.E."/>
            <person name="Kallscheuer N."/>
            <person name="Luecker S."/>
            <person name="Lage O.M."/>
            <person name="Pohl T."/>
            <person name="Merkel B.J."/>
            <person name="Hornburger P."/>
            <person name="Mueller R.-W."/>
            <person name="Bruemmer F."/>
            <person name="Labrenz M."/>
            <person name="Spormann A.M."/>
            <person name="Op den Camp H."/>
            <person name="Overmann J."/>
            <person name="Amann R."/>
            <person name="Jetten M.S.M."/>
            <person name="Mascher T."/>
            <person name="Medema M.H."/>
            <person name="Devos D.P."/>
            <person name="Kaster A.-K."/>
            <person name="Ovreas L."/>
            <person name="Rohde M."/>
            <person name="Galperin M.Y."/>
            <person name="Jogler C."/>
        </authorList>
    </citation>
    <scope>NUCLEOTIDE SEQUENCE [LARGE SCALE GENOMIC DNA]</scope>
    <source>
        <strain evidence="1 2">HG66A1</strain>
    </source>
</reference>
<evidence type="ECO:0000313" key="1">
    <source>
        <dbReference type="EMBL" id="QDT20112.1"/>
    </source>
</evidence>